<evidence type="ECO:0000256" key="2">
    <source>
        <dbReference type="ARBA" id="ARBA00022679"/>
    </source>
</evidence>
<dbReference type="Pfam" id="PF01553">
    <property type="entry name" value="Acyltransferase"/>
    <property type="match status" value="1"/>
</dbReference>
<feature type="domain" description="Phospholipid/glycerol acyltransferase" evidence="6">
    <location>
        <begin position="71"/>
        <end position="185"/>
    </location>
</feature>
<keyword evidence="8" id="KW-1185">Reference proteome</keyword>
<gene>
    <name evidence="7" type="ORF">PQU95_02190</name>
</gene>
<evidence type="ECO:0000259" key="6">
    <source>
        <dbReference type="SMART" id="SM00563"/>
    </source>
</evidence>
<comment type="caution">
    <text evidence="7">The sequence shown here is derived from an EMBL/GenBank/DDBJ whole genome shotgun (WGS) entry which is preliminary data.</text>
</comment>
<reference evidence="7 8" key="1">
    <citation type="submission" date="2023-01" db="EMBL/GenBank/DDBJ databases">
        <title>Novel species of the genus Vogesella isolated from rivers.</title>
        <authorList>
            <person name="Lu H."/>
        </authorList>
    </citation>
    <scope>NUCLEOTIDE SEQUENCE [LARGE SCALE GENOMIC DNA]</scope>
    <source>
        <strain evidence="7 8">DC21W</strain>
    </source>
</reference>
<evidence type="ECO:0000256" key="4">
    <source>
        <dbReference type="SAM" id="MobiDB-lite"/>
    </source>
</evidence>
<feature type="transmembrane region" description="Helical" evidence="5">
    <location>
        <begin position="6"/>
        <end position="27"/>
    </location>
</feature>
<dbReference type="PANTHER" id="PTHR10434">
    <property type="entry name" value="1-ACYL-SN-GLYCEROL-3-PHOSPHATE ACYLTRANSFERASE"/>
    <property type="match status" value="1"/>
</dbReference>
<dbReference type="SMART" id="SM00563">
    <property type="entry name" value="PlsC"/>
    <property type="match status" value="1"/>
</dbReference>
<accession>A0ABT5ITY8</accession>
<evidence type="ECO:0000256" key="3">
    <source>
        <dbReference type="ARBA" id="ARBA00023315"/>
    </source>
</evidence>
<keyword evidence="5" id="KW-1133">Transmembrane helix</keyword>
<dbReference type="Proteomes" id="UP001219956">
    <property type="component" value="Unassembled WGS sequence"/>
</dbReference>
<keyword evidence="3 7" id="KW-0012">Acyltransferase</keyword>
<keyword evidence="5" id="KW-0812">Transmembrane</keyword>
<keyword evidence="5" id="KW-0472">Membrane</keyword>
<keyword evidence="2" id="KW-0808">Transferase</keyword>
<name>A0ABT5ITY8_9NEIS</name>
<evidence type="ECO:0000313" key="8">
    <source>
        <dbReference type="Proteomes" id="UP001219956"/>
    </source>
</evidence>
<evidence type="ECO:0000313" key="7">
    <source>
        <dbReference type="EMBL" id="MDC7716033.1"/>
    </source>
</evidence>
<dbReference type="InterPro" id="IPR002123">
    <property type="entry name" value="Plipid/glycerol_acylTrfase"/>
</dbReference>
<protein>
    <submittedName>
        <fullName evidence="7">Lysophospholipid acyltransferase family protein</fullName>
    </submittedName>
</protein>
<dbReference type="EMBL" id="JAQQLF010000002">
    <property type="protein sequence ID" value="MDC7716033.1"/>
    <property type="molecule type" value="Genomic_DNA"/>
</dbReference>
<dbReference type="PANTHER" id="PTHR10434:SF40">
    <property type="entry name" value="1-ACYL-SN-GLYCEROL-3-PHOSPHATE ACYLTRANSFERASE"/>
    <property type="match status" value="1"/>
</dbReference>
<comment type="pathway">
    <text evidence="1">Lipid metabolism.</text>
</comment>
<evidence type="ECO:0000256" key="5">
    <source>
        <dbReference type="SAM" id="Phobius"/>
    </source>
</evidence>
<dbReference type="RefSeq" id="WP_272750480.1">
    <property type="nucleotide sequence ID" value="NZ_JAQQLF010000002.1"/>
</dbReference>
<evidence type="ECO:0000256" key="1">
    <source>
        <dbReference type="ARBA" id="ARBA00005189"/>
    </source>
</evidence>
<feature type="region of interest" description="Disordered" evidence="4">
    <location>
        <begin position="237"/>
        <end position="256"/>
    </location>
</feature>
<organism evidence="7 8">
    <name type="scientific">Vogesella aquatica</name>
    <dbReference type="NCBI Taxonomy" id="2984206"/>
    <lineage>
        <taxon>Bacteria</taxon>
        <taxon>Pseudomonadati</taxon>
        <taxon>Pseudomonadota</taxon>
        <taxon>Betaproteobacteria</taxon>
        <taxon>Neisseriales</taxon>
        <taxon>Chromobacteriaceae</taxon>
        <taxon>Vogesella</taxon>
    </lineage>
</organism>
<dbReference type="SUPFAM" id="SSF69593">
    <property type="entry name" value="Glycerol-3-phosphate (1)-acyltransferase"/>
    <property type="match status" value="1"/>
</dbReference>
<proteinExistence type="predicted"/>
<sequence length="256" mass="28861">MLLIRNLIYWLLVAILTPLFCAVLFLCAPLPRRRRHLVGEGWARVLTWLLWHVVGLRYRVIGEENILNQPAIICAKHQSGWETLSLQQIFPSQVFVAKRELLLIPFFGWGLALTNPITINRSDRANANRRLLEQGLNRKQHGFWISVFPEGTRIRPGLAGKYKLGAARMAVQFDMPMVPVAHNAGEFWPRNAFLKHPGEITVVIGPALFPADYAGPEAMMKAAQAWIEARQREIGGVGPFAHPDERKARAAQPRAA</sequence>
<dbReference type="CDD" id="cd07989">
    <property type="entry name" value="LPLAT_AGPAT-like"/>
    <property type="match status" value="1"/>
</dbReference>
<dbReference type="GO" id="GO:0016746">
    <property type="term" value="F:acyltransferase activity"/>
    <property type="evidence" value="ECO:0007669"/>
    <property type="project" value="UniProtKB-KW"/>
</dbReference>